<dbReference type="GO" id="GO:0005829">
    <property type="term" value="C:cytosol"/>
    <property type="evidence" value="ECO:0007669"/>
    <property type="project" value="TreeGrafter"/>
</dbReference>
<keyword evidence="3 6" id="KW-0694">RNA-binding</keyword>
<reference evidence="8" key="1">
    <citation type="submission" date="2020-08" db="EMBL/GenBank/DDBJ databases">
        <title>Genome public.</title>
        <authorList>
            <person name="Liu C."/>
            <person name="Sun Q."/>
        </authorList>
    </citation>
    <scope>NUCLEOTIDE SEQUENCE</scope>
    <source>
        <strain evidence="8">NSJ-24</strain>
    </source>
</reference>
<protein>
    <recommendedName>
        <fullName evidence="6">Transcription antitermination protein NusB</fullName>
    </recommendedName>
    <alternativeName>
        <fullName evidence="6">Antitermination factor NusB</fullName>
    </alternativeName>
</protein>
<dbReference type="GO" id="GO:0006353">
    <property type="term" value="P:DNA-templated transcription termination"/>
    <property type="evidence" value="ECO:0007669"/>
    <property type="project" value="UniProtKB-UniRule"/>
</dbReference>
<dbReference type="SUPFAM" id="SSF48013">
    <property type="entry name" value="NusB-like"/>
    <property type="match status" value="1"/>
</dbReference>
<dbReference type="AlphaFoldDB" id="A0A926EAZ0"/>
<dbReference type="Gene3D" id="1.10.940.10">
    <property type="entry name" value="NusB-like"/>
    <property type="match status" value="1"/>
</dbReference>
<evidence type="ECO:0000256" key="4">
    <source>
        <dbReference type="ARBA" id="ARBA00023015"/>
    </source>
</evidence>
<keyword evidence="9" id="KW-1185">Reference proteome</keyword>
<dbReference type="HAMAP" id="MF_00073">
    <property type="entry name" value="NusB"/>
    <property type="match status" value="1"/>
</dbReference>
<evidence type="ECO:0000313" key="8">
    <source>
        <dbReference type="EMBL" id="MBC8568944.1"/>
    </source>
</evidence>
<keyword evidence="2 6" id="KW-0889">Transcription antitermination</keyword>
<evidence type="ECO:0000256" key="5">
    <source>
        <dbReference type="ARBA" id="ARBA00023163"/>
    </source>
</evidence>
<proteinExistence type="inferred from homology"/>
<dbReference type="NCBIfam" id="TIGR01951">
    <property type="entry name" value="nusB"/>
    <property type="match status" value="1"/>
</dbReference>
<dbReference type="PANTHER" id="PTHR11078">
    <property type="entry name" value="N UTILIZATION SUBSTANCE PROTEIN B-RELATED"/>
    <property type="match status" value="1"/>
</dbReference>
<comment type="similarity">
    <text evidence="1 6">Belongs to the NusB family.</text>
</comment>
<name>A0A926EAZ0_9FIRM</name>
<organism evidence="8 9">
    <name type="scientific">Lentihominibacter hominis</name>
    <dbReference type="NCBI Taxonomy" id="2763645"/>
    <lineage>
        <taxon>Bacteria</taxon>
        <taxon>Bacillati</taxon>
        <taxon>Bacillota</taxon>
        <taxon>Clostridia</taxon>
        <taxon>Peptostreptococcales</taxon>
        <taxon>Anaerovoracaceae</taxon>
        <taxon>Lentihominibacter</taxon>
    </lineage>
</organism>
<accession>A0A926EAZ0</accession>
<dbReference type="EMBL" id="JACRTA010000003">
    <property type="protein sequence ID" value="MBC8568944.1"/>
    <property type="molecule type" value="Genomic_DNA"/>
</dbReference>
<dbReference type="GO" id="GO:0003723">
    <property type="term" value="F:RNA binding"/>
    <property type="evidence" value="ECO:0007669"/>
    <property type="project" value="UniProtKB-UniRule"/>
</dbReference>
<dbReference type="PANTHER" id="PTHR11078:SF3">
    <property type="entry name" value="ANTITERMINATION NUSB DOMAIN-CONTAINING PROTEIN"/>
    <property type="match status" value="1"/>
</dbReference>
<dbReference type="InterPro" id="IPR006027">
    <property type="entry name" value="NusB_RsmB_TIM44"/>
</dbReference>
<dbReference type="Pfam" id="PF01029">
    <property type="entry name" value="NusB"/>
    <property type="match status" value="1"/>
</dbReference>
<evidence type="ECO:0000256" key="6">
    <source>
        <dbReference type="HAMAP-Rule" id="MF_00073"/>
    </source>
</evidence>
<comment type="caution">
    <text evidence="8">The sequence shown here is derived from an EMBL/GenBank/DDBJ whole genome shotgun (WGS) entry which is preliminary data.</text>
</comment>
<evidence type="ECO:0000313" key="9">
    <source>
        <dbReference type="Proteomes" id="UP000610862"/>
    </source>
</evidence>
<keyword evidence="4 6" id="KW-0805">Transcription regulation</keyword>
<keyword evidence="5 6" id="KW-0804">Transcription</keyword>
<dbReference type="Proteomes" id="UP000610862">
    <property type="component" value="Unassembled WGS sequence"/>
</dbReference>
<sequence>MTRNEAREILMQILYEMDTTKTMDLETAEKLSQERLSGNHKRRGLKLLTDIVRNLEDIDGEINRNSRSWKTGRMPKVDLAIMRLALGEIKFDEGIPEAVSINEAVNLAKKFSLDKSSGFINGVLGAVVNSNE</sequence>
<dbReference type="RefSeq" id="WP_177270243.1">
    <property type="nucleotide sequence ID" value="NZ_JACRTA010000003.1"/>
</dbReference>
<comment type="function">
    <text evidence="6">Involved in transcription antitermination. Required for transcription of ribosomal RNA (rRNA) genes. Binds specifically to the boxA antiterminator sequence of the ribosomal RNA (rrn) operons.</text>
</comment>
<evidence type="ECO:0000256" key="3">
    <source>
        <dbReference type="ARBA" id="ARBA00022884"/>
    </source>
</evidence>
<dbReference type="InterPro" id="IPR035926">
    <property type="entry name" value="NusB-like_sf"/>
</dbReference>
<evidence type="ECO:0000256" key="1">
    <source>
        <dbReference type="ARBA" id="ARBA00005952"/>
    </source>
</evidence>
<gene>
    <name evidence="6 8" type="primary">nusB</name>
    <name evidence="8" type="ORF">H8692_09265</name>
</gene>
<evidence type="ECO:0000259" key="7">
    <source>
        <dbReference type="Pfam" id="PF01029"/>
    </source>
</evidence>
<dbReference type="GO" id="GO:0031564">
    <property type="term" value="P:transcription antitermination"/>
    <property type="evidence" value="ECO:0007669"/>
    <property type="project" value="UniProtKB-KW"/>
</dbReference>
<evidence type="ECO:0000256" key="2">
    <source>
        <dbReference type="ARBA" id="ARBA00022814"/>
    </source>
</evidence>
<feature type="domain" description="NusB/RsmB/TIM44" evidence="7">
    <location>
        <begin position="5"/>
        <end position="128"/>
    </location>
</feature>
<dbReference type="InterPro" id="IPR011605">
    <property type="entry name" value="NusB_fam"/>
</dbReference>